<evidence type="ECO:0000256" key="5">
    <source>
        <dbReference type="ARBA" id="ARBA00013023"/>
    </source>
</evidence>
<dbReference type="Pfam" id="PF02875">
    <property type="entry name" value="Mur_ligase_C"/>
    <property type="match status" value="1"/>
</dbReference>
<comment type="pathway">
    <text evidence="2">Cofactor biosynthesis; tetrahydrofolate biosynthesis; 7,8-dihydrofolate from 2-amino-4-hydroxy-6-hydroxymethyl-7,8-dihydropteridine diphosphate and 4-aminobenzoate: step 2/2.</text>
</comment>
<evidence type="ECO:0000259" key="21">
    <source>
        <dbReference type="Pfam" id="PF02875"/>
    </source>
</evidence>
<evidence type="ECO:0000256" key="20">
    <source>
        <dbReference type="ARBA" id="ARBA00049161"/>
    </source>
</evidence>
<keyword evidence="10" id="KW-0547">Nucleotide-binding</keyword>
<evidence type="ECO:0000259" key="22">
    <source>
        <dbReference type="Pfam" id="PF08245"/>
    </source>
</evidence>
<dbReference type="InterPro" id="IPR036615">
    <property type="entry name" value="Mur_ligase_C_dom_sf"/>
</dbReference>
<keyword evidence="9" id="KW-0479">Metal-binding</keyword>
<comment type="catalytic activity">
    <reaction evidence="19">
        <text>(6R)-5,10-methylenetetrahydrofolyl-(gamma-L-Glu)(n) + L-glutamate + ATP = (6R)-5,10-methylenetetrahydrofolyl-(gamma-L-Glu)(n+1) + ADP + phosphate + H(+)</text>
        <dbReference type="Rhea" id="RHEA:51912"/>
        <dbReference type="Rhea" id="RHEA-COMP:13257"/>
        <dbReference type="Rhea" id="RHEA-COMP:13258"/>
        <dbReference type="ChEBI" id="CHEBI:15378"/>
        <dbReference type="ChEBI" id="CHEBI:29985"/>
        <dbReference type="ChEBI" id="CHEBI:30616"/>
        <dbReference type="ChEBI" id="CHEBI:43474"/>
        <dbReference type="ChEBI" id="CHEBI:136572"/>
        <dbReference type="ChEBI" id="CHEBI:456216"/>
        <dbReference type="EC" id="6.3.2.17"/>
    </reaction>
</comment>
<evidence type="ECO:0000256" key="8">
    <source>
        <dbReference type="ARBA" id="ARBA00022598"/>
    </source>
</evidence>
<comment type="function">
    <text evidence="1">Functions in two distinct reactions of the de novo folate biosynthetic pathway. Catalyzes the addition of a glutamate residue to dihydropteroate (7,8-dihydropteroate or H2Pte) to form dihydrofolate (7,8-dihydrofolate monoglutamate or H2Pte-Glu). Also catalyzes successive additions of L-glutamate to tetrahydrofolate or 10-formyltetrahydrofolate or 5,10-methylenetetrahydrofolate, leading to folylpolyglutamate derivatives.</text>
</comment>
<evidence type="ECO:0000256" key="1">
    <source>
        <dbReference type="ARBA" id="ARBA00002714"/>
    </source>
</evidence>
<keyword evidence="24" id="KW-1185">Reference proteome</keyword>
<feature type="domain" description="Mur ligase C-terminal" evidence="21">
    <location>
        <begin position="280"/>
        <end position="397"/>
    </location>
</feature>
<evidence type="ECO:0000256" key="2">
    <source>
        <dbReference type="ARBA" id="ARBA00004799"/>
    </source>
</evidence>
<comment type="caution">
    <text evidence="23">The sequence shown here is derived from an EMBL/GenBank/DDBJ whole genome shotgun (WGS) entry which is preliminary data.</text>
</comment>
<evidence type="ECO:0000256" key="4">
    <source>
        <dbReference type="ARBA" id="ARBA00008276"/>
    </source>
</evidence>
<dbReference type="EMBL" id="JAVRBG010000004">
    <property type="protein sequence ID" value="MDT0294019.1"/>
    <property type="molecule type" value="Genomic_DNA"/>
</dbReference>
<keyword evidence="13" id="KW-0289">Folate biosynthesis</keyword>
<dbReference type="InterPro" id="IPR001645">
    <property type="entry name" value="Folylpolyglutamate_synth"/>
</dbReference>
<dbReference type="Pfam" id="PF08245">
    <property type="entry name" value="Mur_ligase_M"/>
    <property type="match status" value="1"/>
</dbReference>
<evidence type="ECO:0000256" key="12">
    <source>
        <dbReference type="ARBA" id="ARBA00022842"/>
    </source>
</evidence>
<evidence type="ECO:0000256" key="11">
    <source>
        <dbReference type="ARBA" id="ARBA00022840"/>
    </source>
</evidence>
<protein>
    <recommendedName>
        <fullName evidence="7">Dihydrofolate synthase/folylpolyglutamate synthase</fullName>
        <ecNumber evidence="5">6.3.2.12</ecNumber>
        <ecNumber evidence="6">6.3.2.17</ecNumber>
    </recommendedName>
    <alternativeName>
        <fullName evidence="16">Folylpoly-gamma-glutamate synthetase-dihydrofolate synthetase</fullName>
    </alternativeName>
    <alternativeName>
        <fullName evidence="14">Folylpolyglutamate synthetase</fullName>
    </alternativeName>
    <alternativeName>
        <fullName evidence="15">Tetrahydrofolylpolyglutamate synthase</fullName>
    </alternativeName>
</protein>
<dbReference type="SUPFAM" id="SSF53623">
    <property type="entry name" value="MurD-like peptide ligases, catalytic domain"/>
    <property type="match status" value="1"/>
</dbReference>
<reference evidence="24" key="1">
    <citation type="submission" date="2023-07" db="EMBL/GenBank/DDBJ databases">
        <title>Isolating and identifying novel microbial strains from the Mariana Trench.</title>
        <authorList>
            <person name="Fu H."/>
        </authorList>
    </citation>
    <scope>NUCLEOTIDE SEQUENCE [LARGE SCALE GENOMIC DNA]</scope>
    <source>
        <strain evidence="24">T-y2</strain>
    </source>
</reference>
<evidence type="ECO:0000256" key="19">
    <source>
        <dbReference type="ARBA" id="ARBA00049035"/>
    </source>
</evidence>
<evidence type="ECO:0000256" key="10">
    <source>
        <dbReference type="ARBA" id="ARBA00022741"/>
    </source>
</evidence>
<gene>
    <name evidence="23" type="ORF">RLT85_05180</name>
</gene>
<organism evidence="23 24">
    <name type="scientific">Mesonia ostreae</name>
    <dbReference type="NCBI Taxonomy" id="861110"/>
    <lineage>
        <taxon>Bacteria</taxon>
        <taxon>Pseudomonadati</taxon>
        <taxon>Bacteroidota</taxon>
        <taxon>Flavobacteriia</taxon>
        <taxon>Flavobacteriales</taxon>
        <taxon>Flavobacteriaceae</taxon>
        <taxon>Mesonia</taxon>
    </lineage>
</organism>
<dbReference type="RefSeq" id="WP_311400974.1">
    <property type="nucleotide sequence ID" value="NZ_JAVRBG010000004.1"/>
</dbReference>
<dbReference type="Gene3D" id="3.40.1190.10">
    <property type="entry name" value="Mur-like, catalytic domain"/>
    <property type="match status" value="1"/>
</dbReference>
<dbReference type="Gene3D" id="3.90.190.20">
    <property type="entry name" value="Mur ligase, C-terminal domain"/>
    <property type="match status" value="1"/>
</dbReference>
<comment type="catalytic activity">
    <reaction evidence="18">
        <text>10-formyltetrahydrofolyl-(gamma-L-Glu)(n) + L-glutamate + ATP = 10-formyltetrahydrofolyl-(gamma-L-Glu)(n+1) + ADP + phosphate + H(+)</text>
        <dbReference type="Rhea" id="RHEA:51904"/>
        <dbReference type="Rhea" id="RHEA-COMP:13088"/>
        <dbReference type="Rhea" id="RHEA-COMP:14300"/>
        <dbReference type="ChEBI" id="CHEBI:15378"/>
        <dbReference type="ChEBI" id="CHEBI:29985"/>
        <dbReference type="ChEBI" id="CHEBI:30616"/>
        <dbReference type="ChEBI" id="CHEBI:43474"/>
        <dbReference type="ChEBI" id="CHEBI:134413"/>
        <dbReference type="ChEBI" id="CHEBI:456216"/>
        <dbReference type="EC" id="6.3.2.17"/>
    </reaction>
</comment>
<feature type="domain" description="Mur ligase central" evidence="22">
    <location>
        <begin position="51"/>
        <end position="250"/>
    </location>
</feature>
<dbReference type="PROSITE" id="PS01011">
    <property type="entry name" value="FOLYLPOLYGLU_SYNT_1"/>
    <property type="match status" value="1"/>
</dbReference>
<dbReference type="InterPro" id="IPR036565">
    <property type="entry name" value="Mur-like_cat_sf"/>
</dbReference>
<dbReference type="InterPro" id="IPR013221">
    <property type="entry name" value="Mur_ligase_cen"/>
</dbReference>
<keyword evidence="12" id="KW-0460">Magnesium</keyword>
<comment type="catalytic activity">
    <reaction evidence="17">
        <text>(6S)-5,6,7,8-tetrahydrofolyl-(gamma-L-Glu)(n) + L-glutamate + ATP = (6S)-5,6,7,8-tetrahydrofolyl-(gamma-L-Glu)(n+1) + ADP + phosphate + H(+)</text>
        <dbReference type="Rhea" id="RHEA:10580"/>
        <dbReference type="Rhea" id="RHEA-COMP:14738"/>
        <dbReference type="Rhea" id="RHEA-COMP:14740"/>
        <dbReference type="ChEBI" id="CHEBI:15378"/>
        <dbReference type="ChEBI" id="CHEBI:29985"/>
        <dbReference type="ChEBI" id="CHEBI:30616"/>
        <dbReference type="ChEBI" id="CHEBI:43474"/>
        <dbReference type="ChEBI" id="CHEBI:141005"/>
        <dbReference type="ChEBI" id="CHEBI:456216"/>
        <dbReference type="EC" id="6.3.2.17"/>
    </reaction>
</comment>
<dbReference type="GO" id="GO:0016874">
    <property type="term" value="F:ligase activity"/>
    <property type="evidence" value="ECO:0007669"/>
    <property type="project" value="UniProtKB-KW"/>
</dbReference>
<accession>A0ABU2KH44</accession>
<dbReference type="Proteomes" id="UP001182991">
    <property type="component" value="Unassembled WGS sequence"/>
</dbReference>
<dbReference type="PROSITE" id="PS01012">
    <property type="entry name" value="FOLYLPOLYGLU_SYNT_2"/>
    <property type="match status" value="1"/>
</dbReference>
<comment type="similarity">
    <text evidence="4">Belongs to the folylpolyglutamate synthase family.</text>
</comment>
<evidence type="ECO:0000256" key="13">
    <source>
        <dbReference type="ARBA" id="ARBA00022909"/>
    </source>
</evidence>
<keyword evidence="23" id="KW-0378">Hydrolase</keyword>
<evidence type="ECO:0000313" key="23">
    <source>
        <dbReference type="EMBL" id="MDT0294019.1"/>
    </source>
</evidence>
<evidence type="ECO:0000256" key="14">
    <source>
        <dbReference type="ARBA" id="ARBA00030048"/>
    </source>
</evidence>
<proteinExistence type="inferred from homology"/>
<dbReference type="EC" id="6.3.2.17" evidence="6"/>
<dbReference type="InterPro" id="IPR018109">
    <property type="entry name" value="Folylpolyglutamate_synth_CS"/>
</dbReference>
<keyword evidence="8 23" id="KW-0436">Ligase</keyword>
<evidence type="ECO:0000256" key="6">
    <source>
        <dbReference type="ARBA" id="ARBA00013025"/>
    </source>
</evidence>
<evidence type="ECO:0000256" key="17">
    <source>
        <dbReference type="ARBA" id="ARBA00047493"/>
    </source>
</evidence>
<sequence length="405" mass="44883">MTYPETLTWMFGRLPMYQKQGKSAFKKDLTNILAFAEVLQQPQKKFKSIHVGGTNGKGSSSHMLASVLQEAGYKVGLYTSPHLKDFTERIKINGKEIRRDFVIDFIEKHQVFLEKQALSFFEMTVGMAFDYFSYEKVDVAIIEVGLGGRLDSTNIIHPELSIITNIGMDHIQFLGTSISEIAKEKAGIIKPNTSVVIGETSTASKEVFLAKAEAVNAPIIFAEESESVFLTSDLKGDYQEKNKHTVAVAVESLRGQGWNISRENLQNGLSNVVANTGLRGRWEILQKTPKVIADTGHNEEGLKIVLNQLKGLHATKLHIVLGFVSDKNLDQLLPMFPLEAVYYFCSPNVERGMEVSILSEKAKIHQLQGDIYSSVKVALAEAKLNAKPEEVIFVGGSTFTVAEII</sequence>
<dbReference type="PIRSF" id="PIRSF001563">
    <property type="entry name" value="Folylpolyglu_synth"/>
    <property type="match status" value="1"/>
</dbReference>
<dbReference type="PANTHER" id="PTHR11136">
    <property type="entry name" value="FOLYLPOLYGLUTAMATE SYNTHASE-RELATED"/>
    <property type="match status" value="1"/>
</dbReference>
<evidence type="ECO:0000256" key="9">
    <source>
        <dbReference type="ARBA" id="ARBA00022723"/>
    </source>
</evidence>
<dbReference type="PANTHER" id="PTHR11136:SF0">
    <property type="entry name" value="DIHYDROFOLATE SYNTHETASE-RELATED"/>
    <property type="match status" value="1"/>
</dbReference>
<comment type="pathway">
    <text evidence="3">Cofactor biosynthesis; tetrahydrofolylpolyglutamate biosynthesis.</text>
</comment>
<keyword evidence="11" id="KW-0067">ATP-binding</keyword>
<dbReference type="EC" id="6.3.2.12" evidence="5"/>
<evidence type="ECO:0000313" key="24">
    <source>
        <dbReference type="Proteomes" id="UP001182991"/>
    </source>
</evidence>
<evidence type="ECO:0000256" key="15">
    <source>
        <dbReference type="ARBA" id="ARBA00030592"/>
    </source>
</evidence>
<dbReference type="InterPro" id="IPR004101">
    <property type="entry name" value="Mur_ligase_C"/>
</dbReference>
<dbReference type="GO" id="GO:0016787">
    <property type="term" value="F:hydrolase activity"/>
    <property type="evidence" value="ECO:0007669"/>
    <property type="project" value="UniProtKB-KW"/>
</dbReference>
<evidence type="ECO:0000256" key="3">
    <source>
        <dbReference type="ARBA" id="ARBA00005150"/>
    </source>
</evidence>
<dbReference type="SUPFAM" id="SSF53244">
    <property type="entry name" value="MurD-like peptide ligases, peptide-binding domain"/>
    <property type="match status" value="1"/>
</dbReference>
<dbReference type="NCBIfam" id="TIGR01499">
    <property type="entry name" value="folC"/>
    <property type="match status" value="1"/>
</dbReference>
<evidence type="ECO:0000256" key="18">
    <source>
        <dbReference type="ARBA" id="ARBA00047808"/>
    </source>
</evidence>
<comment type="catalytic activity">
    <reaction evidence="20">
        <text>7,8-dihydropteroate + L-glutamate + ATP = 7,8-dihydrofolate + ADP + phosphate + H(+)</text>
        <dbReference type="Rhea" id="RHEA:23584"/>
        <dbReference type="ChEBI" id="CHEBI:15378"/>
        <dbReference type="ChEBI" id="CHEBI:17839"/>
        <dbReference type="ChEBI" id="CHEBI:29985"/>
        <dbReference type="ChEBI" id="CHEBI:30616"/>
        <dbReference type="ChEBI" id="CHEBI:43474"/>
        <dbReference type="ChEBI" id="CHEBI:57451"/>
        <dbReference type="ChEBI" id="CHEBI:456216"/>
        <dbReference type="EC" id="6.3.2.12"/>
    </reaction>
</comment>
<evidence type="ECO:0000256" key="7">
    <source>
        <dbReference type="ARBA" id="ARBA00019357"/>
    </source>
</evidence>
<evidence type="ECO:0000256" key="16">
    <source>
        <dbReference type="ARBA" id="ARBA00032510"/>
    </source>
</evidence>
<name>A0ABU2KH44_9FLAO</name>